<evidence type="ECO:0000313" key="1">
    <source>
        <dbReference type="EMBL" id="GGE98269.1"/>
    </source>
</evidence>
<sequence length="63" mass="7307">MKVILYSILFLSFSSFSQEIPIDDPVNKLYLPTAKQNTVDALIQYKGKHACKSVYEYKFVDEE</sequence>
<dbReference type="EMBL" id="BMKP01000001">
    <property type="protein sequence ID" value="GGE98269.1"/>
    <property type="molecule type" value="Genomic_DNA"/>
</dbReference>
<gene>
    <name evidence="1" type="ORF">GCM10011518_04620</name>
</gene>
<proteinExistence type="predicted"/>
<protein>
    <recommendedName>
        <fullName evidence="3">GLPGLI family protein</fullName>
    </recommendedName>
</protein>
<dbReference type="Proteomes" id="UP000655016">
    <property type="component" value="Unassembled WGS sequence"/>
</dbReference>
<evidence type="ECO:0008006" key="3">
    <source>
        <dbReference type="Google" id="ProtNLM"/>
    </source>
</evidence>
<dbReference type="RefSeq" id="WP_163392349.1">
    <property type="nucleotide sequence ID" value="NZ_BMKP01000001.1"/>
</dbReference>
<keyword evidence="2" id="KW-1185">Reference proteome</keyword>
<accession>A0ABQ1TP12</accession>
<reference evidence="2" key="1">
    <citation type="journal article" date="2019" name="Int. J. Syst. Evol. Microbiol.">
        <title>The Global Catalogue of Microorganisms (GCM) 10K type strain sequencing project: providing services to taxonomists for standard genome sequencing and annotation.</title>
        <authorList>
            <consortium name="The Broad Institute Genomics Platform"/>
            <consortium name="The Broad Institute Genome Sequencing Center for Infectious Disease"/>
            <person name="Wu L."/>
            <person name="Ma J."/>
        </authorList>
    </citation>
    <scope>NUCLEOTIDE SEQUENCE [LARGE SCALE GENOMIC DNA]</scope>
    <source>
        <strain evidence="2">CGMCC 1.16060</strain>
    </source>
</reference>
<evidence type="ECO:0000313" key="2">
    <source>
        <dbReference type="Proteomes" id="UP000655016"/>
    </source>
</evidence>
<organism evidence="1 2">
    <name type="scientific">Flavobacterium limi</name>
    <dbReference type="NCBI Taxonomy" id="2045105"/>
    <lineage>
        <taxon>Bacteria</taxon>
        <taxon>Pseudomonadati</taxon>
        <taxon>Bacteroidota</taxon>
        <taxon>Flavobacteriia</taxon>
        <taxon>Flavobacteriales</taxon>
        <taxon>Flavobacteriaceae</taxon>
        <taxon>Flavobacterium</taxon>
    </lineage>
</organism>
<name>A0ABQ1TP12_9FLAO</name>
<comment type="caution">
    <text evidence="1">The sequence shown here is derived from an EMBL/GenBank/DDBJ whole genome shotgun (WGS) entry which is preliminary data.</text>
</comment>